<dbReference type="AlphaFoldDB" id="A0A2A2TKJ9"/>
<feature type="repeat" description="TPR" evidence="3">
    <location>
        <begin position="140"/>
        <end position="173"/>
    </location>
</feature>
<proteinExistence type="predicted"/>
<dbReference type="SUPFAM" id="SSF48452">
    <property type="entry name" value="TPR-like"/>
    <property type="match status" value="1"/>
</dbReference>
<dbReference type="PROSITE" id="PS50293">
    <property type="entry name" value="TPR_REGION"/>
    <property type="match status" value="2"/>
</dbReference>
<keyword evidence="1" id="KW-0677">Repeat</keyword>
<dbReference type="Pfam" id="PF13432">
    <property type="entry name" value="TPR_16"/>
    <property type="match status" value="1"/>
</dbReference>
<evidence type="ECO:0000256" key="1">
    <source>
        <dbReference type="ARBA" id="ARBA00022737"/>
    </source>
</evidence>
<evidence type="ECO:0000313" key="4">
    <source>
        <dbReference type="EMBL" id="PAX56989.1"/>
    </source>
</evidence>
<dbReference type="PROSITE" id="PS50005">
    <property type="entry name" value="TPR"/>
    <property type="match status" value="4"/>
</dbReference>
<dbReference type="Gene3D" id="1.25.40.10">
    <property type="entry name" value="Tetratricopeptide repeat domain"/>
    <property type="match status" value="2"/>
</dbReference>
<dbReference type="Proteomes" id="UP000218238">
    <property type="component" value="Unassembled WGS sequence"/>
</dbReference>
<comment type="caution">
    <text evidence="4">The sequence shown here is derived from an EMBL/GenBank/DDBJ whole genome shotgun (WGS) entry which is preliminary data.</text>
</comment>
<evidence type="ECO:0000256" key="3">
    <source>
        <dbReference type="PROSITE-ProRule" id="PRU00339"/>
    </source>
</evidence>
<dbReference type="PANTHER" id="PTHR44943:SF8">
    <property type="entry name" value="TPR REPEAT-CONTAINING PROTEIN MJ0263"/>
    <property type="match status" value="1"/>
</dbReference>
<dbReference type="EMBL" id="NTFS01000081">
    <property type="protein sequence ID" value="PAX56989.1"/>
    <property type="molecule type" value="Genomic_DNA"/>
</dbReference>
<organism evidence="4 5">
    <name type="scientific">Brunnivagina elsteri CCALA 953</name>
    <dbReference type="NCBI Taxonomy" id="987040"/>
    <lineage>
        <taxon>Bacteria</taxon>
        <taxon>Bacillati</taxon>
        <taxon>Cyanobacteriota</taxon>
        <taxon>Cyanophyceae</taxon>
        <taxon>Nostocales</taxon>
        <taxon>Calotrichaceae</taxon>
        <taxon>Brunnivagina</taxon>
    </lineage>
</organism>
<dbReference type="SMART" id="SM00028">
    <property type="entry name" value="TPR"/>
    <property type="match status" value="4"/>
</dbReference>
<dbReference type="PANTHER" id="PTHR44943">
    <property type="entry name" value="CELLULOSE SYNTHASE OPERON PROTEIN C"/>
    <property type="match status" value="1"/>
</dbReference>
<reference evidence="4 5" key="1">
    <citation type="submission" date="2017-08" db="EMBL/GenBank/DDBJ databases">
        <title>Draft genome sequence of filamentous cyanobacterium Calothrix elsteri CCALA 953.</title>
        <authorList>
            <person name="Gagunashvili A.N."/>
            <person name="Elster J."/>
            <person name="Andresson O.S."/>
        </authorList>
    </citation>
    <scope>NUCLEOTIDE SEQUENCE [LARGE SCALE GENOMIC DNA]</scope>
    <source>
        <strain evidence="4 5">CCALA 953</strain>
    </source>
</reference>
<dbReference type="OrthoDB" id="5477554at2"/>
<keyword evidence="2 3" id="KW-0802">TPR repeat</keyword>
<keyword evidence="5" id="KW-1185">Reference proteome</keyword>
<evidence type="ECO:0000256" key="2">
    <source>
        <dbReference type="ARBA" id="ARBA00022803"/>
    </source>
</evidence>
<accession>A0A2A2TKJ9</accession>
<dbReference type="Pfam" id="PF13181">
    <property type="entry name" value="TPR_8"/>
    <property type="match status" value="1"/>
</dbReference>
<feature type="repeat" description="TPR" evidence="3">
    <location>
        <begin position="174"/>
        <end position="207"/>
    </location>
</feature>
<name>A0A2A2TKJ9_9CYAN</name>
<protein>
    <submittedName>
        <fullName evidence="4">Uncharacterized protein</fullName>
    </submittedName>
</protein>
<sequence>MIKRLWQWLKRIWQRFKGKKQAVSLQKSDAKEKPRWLLTDAEYESLFLQLLAGVNDEGWSRGRVSGFLAGKNIVESDLVGWLRRFGERLLARDGENRELAMRMVRLSEVDCGVLGEVAGEIGRELLGREGETEEEEKGEAEVWFERGLQQLEVEDYEASIVSFDRALKIKPDLHEAWYKSGNALVDLGRNEEAIASYDEALKFKPDYHQAWYNRGNALANLGRNEEAIASYDEALKFKPDDHEAWNNRGVPLANLGRNEDAIASYDEALKFKPDFHQAWSNRGNALANLGRYEDAIAS</sequence>
<gene>
    <name evidence="4" type="ORF">CK510_09815</name>
</gene>
<dbReference type="InterPro" id="IPR051685">
    <property type="entry name" value="Ycf3/AcsC/BcsC/TPR_MFPF"/>
</dbReference>
<evidence type="ECO:0000313" key="5">
    <source>
        <dbReference type="Proteomes" id="UP000218238"/>
    </source>
</evidence>
<dbReference type="RefSeq" id="WP_143289259.1">
    <property type="nucleotide sequence ID" value="NZ_NTFS01000081.1"/>
</dbReference>
<dbReference type="Pfam" id="PF13414">
    <property type="entry name" value="TPR_11"/>
    <property type="match status" value="1"/>
</dbReference>
<dbReference type="InterPro" id="IPR019734">
    <property type="entry name" value="TPR_rpt"/>
</dbReference>
<dbReference type="InterPro" id="IPR011990">
    <property type="entry name" value="TPR-like_helical_dom_sf"/>
</dbReference>
<feature type="repeat" description="TPR" evidence="3">
    <location>
        <begin position="242"/>
        <end position="275"/>
    </location>
</feature>
<feature type="non-terminal residue" evidence="4">
    <location>
        <position position="298"/>
    </location>
</feature>
<feature type="repeat" description="TPR" evidence="3">
    <location>
        <begin position="208"/>
        <end position="241"/>
    </location>
</feature>